<evidence type="ECO:0000313" key="2">
    <source>
        <dbReference type="Proteomes" id="UP000016201"/>
    </source>
</evidence>
<dbReference type="Proteomes" id="UP000016201">
    <property type="component" value="Unassembled WGS sequence"/>
</dbReference>
<reference evidence="1 2" key="1">
    <citation type="submission" date="2013-03" db="EMBL/GenBank/DDBJ databases">
        <title>The Genome Sequence of Acinetobacter tandoii CIP 107469.</title>
        <authorList>
            <consortium name="The Broad Institute Genome Sequencing Platform"/>
            <consortium name="The Broad Institute Genome Sequencing Center for Infectious Disease"/>
            <person name="Cerqueira G."/>
            <person name="Feldgarden M."/>
            <person name="Courvalin P."/>
            <person name="Perichon B."/>
            <person name="Grillot-Courvalin C."/>
            <person name="Clermont D."/>
            <person name="Rocha E."/>
            <person name="Yoon E.-J."/>
            <person name="Nemec A."/>
            <person name="Walker B."/>
            <person name="Young S.K."/>
            <person name="Zeng Q."/>
            <person name="Gargeya S."/>
            <person name="Fitzgerald M."/>
            <person name="Haas B."/>
            <person name="Abouelleil A."/>
            <person name="Alvarado L."/>
            <person name="Arachchi H.M."/>
            <person name="Berlin A.M."/>
            <person name="Chapman S.B."/>
            <person name="Dewar J."/>
            <person name="Goldberg J."/>
            <person name="Griggs A."/>
            <person name="Gujja S."/>
            <person name="Hansen M."/>
            <person name="Howarth C."/>
            <person name="Imamovic A."/>
            <person name="Larimer J."/>
            <person name="McCowan C."/>
            <person name="Murphy C."/>
            <person name="Neiman D."/>
            <person name="Pearson M."/>
            <person name="Priest M."/>
            <person name="Roberts A."/>
            <person name="Saif S."/>
            <person name="Shea T."/>
            <person name="Sisk P."/>
            <person name="Sykes S."/>
            <person name="Wortman J."/>
            <person name="Nusbaum C."/>
            <person name="Birren B."/>
        </authorList>
    </citation>
    <scope>NUCLEOTIDE SEQUENCE [LARGE SCALE GENOMIC DNA]</scope>
    <source>
        <strain evidence="1 2">CIP 107469</strain>
    </source>
</reference>
<dbReference type="EMBL" id="AQFM01000009">
    <property type="protein sequence ID" value="EOR11080.1"/>
    <property type="molecule type" value="Genomic_DNA"/>
</dbReference>
<evidence type="ECO:0000313" key="1">
    <source>
        <dbReference type="EMBL" id="EOR11080.1"/>
    </source>
</evidence>
<protein>
    <recommendedName>
        <fullName evidence="3">TonB C-terminal domain-containing protein</fullName>
    </recommendedName>
</protein>
<keyword evidence="2" id="KW-1185">Reference proteome</keyword>
<sequence length="43" mass="4976">MKFVVYRGPSIQAALNFKYQPRLVDGKPTSVLNVKNTFQYRIS</sequence>
<name>R9BA05_9GAMM</name>
<proteinExistence type="predicted"/>
<comment type="caution">
    <text evidence="1">The sequence shown here is derived from an EMBL/GenBank/DDBJ whole genome shotgun (WGS) entry which is preliminary data.</text>
</comment>
<evidence type="ECO:0008006" key="3">
    <source>
        <dbReference type="Google" id="ProtNLM"/>
    </source>
</evidence>
<accession>R9BA05</accession>
<gene>
    <name evidence="1" type="ORF">I593_00303</name>
</gene>
<organism evidence="1 2">
    <name type="scientific">Acinetobacter tandoii DSM 14970 = CIP 107469</name>
    <dbReference type="NCBI Taxonomy" id="1120927"/>
    <lineage>
        <taxon>Bacteria</taxon>
        <taxon>Pseudomonadati</taxon>
        <taxon>Pseudomonadota</taxon>
        <taxon>Gammaproteobacteria</taxon>
        <taxon>Moraxellales</taxon>
        <taxon>Moraxellaceae</taxon>
        <taxon>Acinetobacter</taxon>
    </lineage>
</organism>
<dbReference type="AlphaFoldDB" id="R9BA05"/>